<sequence length="206" mass="22759">MIVATEKEGYEGIIADWQIPVWVERAPIVGGIVKKLFSAGEDLYARCGELKMGDKDSDKGGTKGNCVKILQDYLWKLGYYQGLDPTLPYIKEVDGIFGPRTRKAVERFQKEHGLPMTGIVDKATWQVLTGAVGTKPEVVVYQPYPVYVPTPTYTPPTKTPPAKVPPTKVPPAKAEVSPFEKYLPYIMVGMAGVILVVALTKMKEKE</sequence>
<dbReference type="AlphaFoldDB" id="A0A7C0U2Z0"/>
<gene>
    <name evidence="3" type="ORF">ENG63_05735</name>
</gene>
<evidence type="ECO:0000259" key="2">
    <source>
        <dbReference type="Pfam" id="PF01471"/>
    </source>
</evidence>
<dbReference type="Pfam" id="PF01471">
    <property type="entry name" value="PG_binding_1"/>
    <property type="match status" value="1"/>
</dbReference>
<organism evidence="3">
    <name type="scientific">Desulfofervidus auxilii</name>
    <dbReference type="NCBI Taxonomy" id="1621989"/>
    <lineage>
        <taxon>Bacteria</taxon>
        <taxon>Pseudomonadati</taxon>
        <taxon>Thermodesulfobacteriota</taxon>
        <taxon>Candidatus Desulfofervidia</taxon>
        <taxon>Candidatus Desulfofervidales</taxon>
        <taxon>Candidatus Desulfofervidaceae</taxon>
        <taxon>Candidatus Desulfofervidus</taxon>
    </lineage>
</organism>
<comment type="caution">
    <text evidence="3">The sequence shown here is derived from an EMBL/GenBank/DDBJ whole genome shotgun (WGS) entry which is preliminary data.</text>
</comment>
<keyword evidence="1" id="KW-1133">Transmembrane helix</keyword>
<reference evidence="3" key="1">
    <citation type="journal article" date="2020" name="mSystems">
        <title>Genome- and Community-Level Interaction Insights into Carbon Utilization and Element Cycling Functions of Hydrothermarchaeota in Hydrothermal Sediment.</title>
        <authorList>
            <person name="Zhou Z."/>
            <person name="Liu Y."/>
            <person name="Xu W."/>
            <person name="Pan J."/>
            <person name="Luo Z.H."/>
            <person name="Li M."/>
        </authorList>
    </citation>
    <scope>NUCLEOTIDE SEQUENCE [LARGE SCALE GENOMIC DNA]</scope>
    <source>
        <strain evidence="3">HyVt-233</strain>
    </source>
</reference>
<dbReference type="Gene3D" id="1.10.101.10">
    <property type="entry name" value="PGBD-like superfamily/PGBD"/>
    <property type="match status" value="1"/>
</dbReference>
<keyword evidence="1" id="KW-0812">Transmembrane</keyword>
<dbReference type="Proteomes" id="UP000886289">
    <property type="component" value="Unassembled WGS sequence"/>
</dbReference>
<evidence type="ECO:0000256" key="1">
    <source>
        <dbReference type="SAM" id="Phobius"/>
    </source>
</evidence>
<dbReference type="InterPro" id="IPR036366">
    <property type="entry name" value="PGBDSf"/>
</dbReference>
<proteinExistence type="predicted"/>
<dbReference type="SUPFAM" id="SSF47090">
    <property type="entry name" value="PGBD-like"/>
    <property type="match status" value="1"/>
</dbReference>
<accession>A0A7C0U2Z0</accession>
<dbReference type="InterPro" id="IPR036365">
    <property type="entry name" value="PGBD-like_sf"/>
</dbReference>
<dbReference type="EMBL" id="DRBS01000219">
    <property type="protein sequence ID" value="HDD44342.1"/>
    <property type="molecule type" value="Genomic_DNA"/>
</dbReference>
<protein>
    <submittedName>
        <fullName evidence="3">Peptidoglycan-binding protein</fullName>
    </submittedName>
</protein>
<feature type="domain" description="Peptidoglycan binding-like" evidence="2">
    <location>
        <begin position="64"/>
        <end position="128"/>
    </location>
</feature>
<evidence type="ECO:0000313" key="3">
    <source>
        <dbReference type="EMBL" id="HDD44342.1"/>
    </source>
</evidence>
<dbReference type="InterPro" id="IPR002477">
    <property type="entry name" value="Peptidoglycan-bd-like"/>
</dbReference>
<keyword evidence="1" id="KW-0472">Membrane</keyword>
<feature type="transmembrane region" description="Helical" evidence="1">
    <location>
        <begin position="182"/>
        <end position="200"/>
    </location>
</feature>
<name>A0A7C0U2Z0_DESA2</name>